<evidence type="ECO:0000313" key="1">
    <source>
        <dbReference type="EMBL" id="GFH12636.1"/>
    </source>
</evidence>
<dbReference type="AlphaFoldDB" id="A0A699Z065"/>
<name>A0A699Z065_HAELA</name>
<dbReference type="EMBL" id="BLLF01000525">
    <property type="protein sequence ID" value="GFH12636.1"/>
    <property type="molecule type" value="Genomic_DNA"/>
</dbReference>
<gene>
    <name evidence="1" type="ORF">HaLaN_08359</name>
</gene>
<accession>A0A699Z065</accession>
<keyword evidence="2" id="KW-1185">Reference proteome</keyword>
<evidence type="ECO:0000313" key="2">
    <source>
        <dbReference type="Proteomes" id="UP000485058"/>
    </source>
</evidence>
<comment type="caution">
    <text evidence="1">The sequence shown here is derived from an EMBL/GenBank/DDBJ whole genome shotgun (WGS) entry which is preliminary data.</text>
</comment>
<proteinExistence type="predicted"/>
<organism evidence="1 2">
    <name type="scientific">Haematococcus lacustris</name>
    <name type="common">Green alga</name>
    <name type="synonym">Haematococcus pluvialis</name>
    <dbReference type="NCBI Taxonomy" id="44745"/>
    <lineage>
        <taxon>Eukaryota</taxon>
        <taxon>Viridiplantae</taxon>
        <taxon>Chlorophyta</taxon>
        <taxon>core chlorophytes</taxon>
        <taxon>Chlorophyceae</taxon>
        <taxon>CS clade</taxon>
        <taxon>Chlamydomonadales</taxon>
        <taxon>Haematococcaceae</taxon>
        <taxon>Haematococcus</taxon>
    </lineage>
</organism>
<sequence>MGHQGPTRPPRAAVFAPACCGDLVRAVHRLFRAPAIVDTSMPSLFASYLQGRKSCVGALIAPCSSRGLLPNTCRRPSCWVSCQVAANISPGPARATSRLKPPPTARFGIRYMSTIPHHNKGQVVQLEGALVRSVLCKHVLCKQRVLQGGVRIMRDRQVESMDNLVHGIQ</sequence>
<reference evidence="1 2" key="1">
    <citation type="submission" date="2020-02" db="EMBL/GenBank/DDBJ databases">
        <title>Draft genome sequence of Haematococcus lacustris strain NIES-144.</title>
        <authorList>
            <person name="Morimoto D."/>
            <person name="Nakagawa S."/>
            <person name="Yoshida T."/>
            <person name="Sawayama S."/>
        </authorList>
    </citation>
    <scope>NUCLEOTIDE SEQUENCE [LARGE SCALE GENOMIC DNA]</scope>
    <source>
        <strain evidence="1 2">NIES-144</strain>
    </source>
</reference>
<protein>
    <submittedName>
        <fullName evidence="1">Uncharacterized protein</fullName>
    </submittedName>
</protein>
<dbReference type="Proteomes" id="UP000485058">
    <property type="component" value="Unassembled WGS sequence"/>
</dbReference>